<feature type="domain" description="tRNA-guanine(15) transglycosylase-like" evidence="7">
    <location>
        <begin position="19"/>
        <end position="370"/>
    </location>
</feature>
<keyword evidence="8" id="KW-1185">Reference proteome</keyword>
<dbReference type="GO" id="GO:0005829">
    <property type="term" value="C:cytosol"/>
    <property type="evidence" value="ECO:0007669"/>
    <property type="project" value="TreeGrafter"/>
</dbReference>
<evidence type="ECO:0000256" key="4">
    <source>
        <dbReference type="ARBA" id="ARBA00022723"/>
    </source>
</evidence>
<feature type="binding site" evidence="6">
    <location>
        <position position="150"/>
    </location>
    <ligand>
        <name>substrate</name>
    </ligand>
</feature>
<dbReference type="InterPro" id="IPR004803">
    <property type="entry name" value="TGT"/>
</dbReference>
<feature type="region of interest" description="RNA binding; important for wobble base 34 recognition" evidence="6">
    <location>
        <begin position="274"/>
        <end position="278"/>
    </location>
</feature>
<sequence length="392" mass="43957">MTEPAVEMGFEIIARSGLARTGLLKLPHSIVETPVFMPVGTQGTMKGILPEQLVEMDCRILLCNTYHLGHRPGNERVCKAGGLHRMINWSRSILTDSGGFQMVSLSKLMSVDEEGVVFESPHTGQVTHMTPEHSIKIQEDLGADIMMQLDHVVHVLTEGPIVEEAMQRSIRWLDRCQASQVTKNQTLFPIIQGGLQPKLRCKCIEKMAPKAKVGIAIGGLSGGEEKDCFWRIVALCCEKLPESLPRYVMGVGFAVDLVICSLLGADMFDCVYPTRTARFGSALVRYGRILNLNRQEFASDFSPIDKNCKCYTCKHHSRAYLHAVINQETVACHLLTVHNIQHQLDLMRDIREAVKTNSVEKFLRDFLANQYPNGKIPEWVQNAAKHMNYNIN</sequence>
<comment type="catalytic activity">
    <reaction evidence="6">
        <text>guanosine(34) in tRNA + queuine = queuosine(34) in tRNA + guanine</text>
        <dbReference type="Rhea" id="RHEA:16633"/>
        <dbReference type="Rhea" id="RHEA-COMP:10341"/>
        <dbReference type="Rhea" id="RHEA-COMP:18571"/>
        <dbReference type="ChEBI" id="CHEBI:16235"/>
        <dbReference type="ChEBI" id="CHEBI:17433"/>
        <dbReference type="ChEBI" id="CHEBI:74269"/>
        <dbReference type="ChEBI" id="CHEBI:194431"/>
        <dbReference type="EC" id="2.4.2.64"/>
    </reaction>
</comment>
<dbReference type="NCBIfam" id="TIGR00430">
    <property type="entry name" value="Q_tRNA_tgt"/>
    <property type="match status" value="1"/>
</dbReference>
<comment type="cofactor">
    <cofactor evidence="6">
        <name>Zn(2+)</name>
        <dbReference type="ChEBI" id="CHEBI:29105"/>
    </cofactor>
</comment>
<feature type="binding site" evidence="6">
    <location>
        <position position="313"/>
    </location>
    <ligand>
        <name>Zn(2+)</name>
        <dbReference type="ChEBI" id="CHEBI:29105"/>
    </ligand>
</feature>
<dbReference type="HAMAP" id="MF_00168">
    <property type="entry name" value="Q_tRNA_Tgt"/>
    <property type="match status" value="1"/>
</dbReference>
<dbReference type="InterPro" id="IPR002616">
    <property type="entry name" value="tRNA_ribo_trans-like"/>
</dbReference>
<keyword evidence="1 6" id="KW-0328">Glycosyltransferase</keyword>
<feature type="binding site" evidence="6">
    <location>
        <position position="338"/>
    </location>
    <ligand>
        <name>Zn(2+)</name>
        <dbReference type="ChEBI" id="CHEBI:29105"/>
    </ligand>
</feature>
<dbReference type="EC" id="2.4.2.64" evidence="6"/>
<feature type="binding site" evidence="6">
    <location>
        <position position="192"/>
    </location>
    <ligand>
        <name>substrate</name>
    </ligand>
</feature>
<dbReference type="Proteomes" id="UP000046393">
    <property type="component" value="Unplaced"/>
</dbReference>
<evidence type="ECO:0000256" key="1">
    <source>
        <dbReference type="ARBA" id="ARBA00022676"/>
    </source>
</evidence>
<evidence type="ECO:0000256" key="3">
    <source>
        <dbReference type="ARBA" id="ARBA00022694"/>
    </source>
</evidence>
<dbReference type="GO" id="GO:0006400">
    <property type="term" value="P:tRNA modification"/>
    <property type="evidence" value="ECO:0007669"/>
    <property type="project" value="InterPro"/>
</dbReference>
<dbReference type="PANTHER" id="PTHR43530:SF1">
    <property type="entry name" value="QUEUINE TRNA-RIBOSYLTRANSFERASE CATALYTIC SUBUNIT 1"/>
    <property type="match status" value="1"/>
</dbReference>
<keyword evidence="2 6" id="KW-0808">Transferase</keyword>
<evidence type="ECO:0000256" key="5">
    <source>
        <dbReference type="ARBA" id="ARBA00022833"/>
    </source>
</evidence>
<keyword evidence="6" id="KW-0963">Cytoplasm</keyword>
<name>A0A0N5AGW0_9BILA</name>
<feature type="binding site" evidence="6">
    <location>
        <position position="219"/>
    </location>
    <ligand>
        <name>substrate</name>
    </ligand>
</feature>
<feature type="binding site" evidence="6">
    <location>
        <begin position="96"/>
        <end position="100"/>
    </location>
    <ligand>
        <name>substrate</name>
    </ligand>
</feature>
<evidence type="ECO:0000313" key="8">
    <source>
        <dbReference type="Proteomes" id="UP000046393"/>
    </source>
</evidence>
<feature type="binding site" evidence="6">
    <location>
        <position position="310"/>
    </location>
    <ligand>
        <name>Zn(2+)</name>
        <dbReference type="ChEBI" id="CHEBI:29105"/>
    </ligand>
</feature>
<keyword evidence="5 6" id="KW-0862">Zinc</keyword>
<evidence type="ECO:0000256" key="2">
    <source>
        <dbReference type="ARBA" id="ARBA00022679"/>
    </source>
</evidence>
<comment type="subcellular location">
    <subcellularLocation>
        <location evidence="6">Cytoplasm</location>
    </subcellularLocation>
</comment>
<feature type="active site" description="Nucleophile" evidence="6">
    <location>
        <position position="269"/>
    </location>
</feature>
<proteinExistence type="inferred from homology"/>
<dbReference type="STRING" id="451379.A0A0N5AGW0"/>
<evidence type="ECO:0000313" key="9">
    <source>
        <dbReference type="WBParaSite" id="SMUV_0000358701-mRNA-1"/>
    </source>
</evidence>
<feature type="binding site" evidence="6">
    <location>
        <position position="308"/>
    </location>
    <ligand>
        <name>Zn(2+)</name>
        <dbReference type="ChEBI" id="CHEBI:29105"/>
    </ligand>
</feature>
<reference evidence="9" key="1">
    <citation type="submission" date="2017-02" db="UniProtKB">
        <authorList>
            <consortium name="WormBaseParasite"/>
        </authorList>
    </citation>
    <scope>IDENTIFICATION</scope>
</reference>
<dbReference type="GO" id="GO:0046872">
    <property type="term" value="F:metal ion binding"/>
    <property type="evidence" value="ECO:0007669"/>
    <property type="project" value="UniProtKB-KW"/>
</dbReference>
<keyword evidence="4 6" id="KW-0479">Metal-binding</keyword>
<feature type="active site" description="Proton acceptor" evidence="6">
    <location>
        <position position="96"/>
    </location>
</feature>
<dbReference type="PANTHER" id="PTHR43530">
    <property type="entry name" value="QUEUINE TRNA-RIBOSYLTRANSFERASE CATALYTIC SUBUNIT 1"/>
    <property type="match status" value="1"/>
</dbReference>
<comment type="function">
    <text evidence="6">Catalytic subunit of the queuine tRNA-ribosyltransferase (TGT) that catalyzes the base-exchange of a guanine (G) residue with queuine (Q) at position 34 (anticodon wobble position) in tRNAs with GU(N) anticodons (tRNA-Asp, -Asn, -His and -Tyr), resulting in the hypermodified nucleoside queuosine (7-(((4,5-cis-dihydroxy-2-cyclopenten-1-yl)amino)methyl)-7-deazaguanosine). Catalysis occurs through a double-displacement mechanism. The nucleophile active site attacks the C1' of nucleotide 34 to detach the guanine base from the RNA, forming a covalent enzyme-RNA intermediate. The proton acceptor active site deprotonates the incoming queuine, allowing a nucleophilic attack on the C1' of the ribose to form the product.</text>
</comment>
<dbReference type="NCBIfam" id="TIGR00449">
    <property type="entry name" value="tgt_general"/>
    <property type="match status" value="1"/>
</dbReference>
<evidence type="ECO:0000259" key="7">
    <source>
        <dbReference type="Pfam" id="PF01702"/>
    </source>
</evidence>
<dbReference type="SUPFAM" id="SSF51713">
    <property type="entry name" value="tRNA-guanine transglycosylase"/>
    <property type="match status" value="1"/>
</dbReference>
<keyword evidence="3 6" id="KW-0819">tRNA processing</keyword>
<feature type="region of interest" description="RNA binding" evidence="6">
    <location>
        <begin position="250"/>
        <end position="256"/>
    </location>
</feature>
<organism evidence="8 9">
    <name type="scientific">Syphacia muris</name>
    <dbReference type="NCBI Taxonomy" id="451379"/>
    <lineage>
        <taxon>Eukaryota</taxon>
        <taxon>Metazoa</taxon>
        <taxon>Ecdysozoa</taxon>
        <taxon>Nematoda</taxon>
        <taxon>Chromadorea</taxon>
        <taxon>Rhabditida</taxon>
        <taxon>Spirurina</taxon>
        <taxon>Oxyuridomorpha</taxon>
        <taxon>Oxyuroidea</taxon>
        <taxon>Oxyuridae</taxon>
        <taxon>Syphacia</taxon>
    </lineage>
</organism>
<comment type="subunit">
    <text evidence="6">Heterodimer of a catalytic subunit and an accessory subunit.</text>
</comment>
<dbReference type="Gene3D" id="3.20.20.105">
    <property type="entry name" value="Queuine tRNA-ribosyltransferase-like"/>
    <property type="match status" value="1"/>
</dbReference>
<dbReference type="AlphaFoldDB" id="A0A0N5AGW0"/>
<evidence type="ECO:0000256" key="6">
    <source>
        <dbReference type="HAMAP-Rule" id="MF_03218"/>
    </source>
</evidence>
<dbReference type="GO" id="GO:0008479">
    <property type="term" value="F:tRNA-guanosine(34) queuine transglycosylase activity"/>
    <property type="evidence" value="ECO:0007669"/>
    <property type="project" value="UniProtKB-UniRule"/>
</dbReference>
<comment type="similarity">
    <text evidence="6">Belongs to the queuine tRNA-ribosyltransferase family.</text>
</comment>
<dbReference type="InterPro" id="IPR036511">
    <property type="entry name" value="TGT-like_sf"/>
</dbReference>
<dbReference type="WBParaSite" id="SMUV_0000358701-mRNA-1">
    <property type="protein sequence ID" value="SMUV_0000358701-mRNA-1"/>
    <property type="gene ID" value="SMUV_0000358701"/>
</dbReference>
<dbReference type="Pfam" id="PF01702">
    <property type="entry name" value="TGT"/>
    <property type="match status" value="1"/>
</dbReference>
<accession>A0A0N5AGW0</accession>
<protein>
    <recommendedName>
        <fullName evidence="6">Queuine tRNA-ribosyltransferase catalytic subunit 1</fullName>
        <ecNumber evidence="6">2.4.2.64</ecNumber>
    </recommendedName>
    <alternativeName>
        <fullName evidence="6">Guanine insertion enzyme</fullName>
    </alternativeName>
    <alternativeName>
        <fullName evidence="6">tRNA-guanine transglycosylase</fullName>
    </alternativeName>
</protein>